<evidence type="ECO:0000256" key="5">
    <source>
        <dbReference type="SAM" id="MobiDB-lite"/>
    </source>
</evidence>
<feature type="compositionally biased region" description="Polar residues" evidence="5">
    <location>
        <begin position="348"/>
        <end position="369"/>
    </location>
</feature>
<dbReference type="GO" id="GO:0004674">
    <property type="term" value="F:protein serine/threonine kinase activity"/>
    <property type="evidence" value="ECO:0007669"/>
    <property type="project" value="UniProtKB-KW"/>
</dbReference>
<evidence type="ECO:0000256" key="3">
    <source>
        <dbReference type="ARBA" id="ARBA00022777"/>
    </source>
</evidence>
<feature type="compositionally biased region" description="Polar residues" evidence="5">
    <location>
        <begin position="391"/>
        <end position="413"/>
    </location>
</feature>
<evidence type="ECO:0000313" key="8">
    <source>
        <dbReference type="EMBL" id="SCC79898.1"/>
    </source>
</evidence>
<keyword evidence="6" id="KW-0812">Transmembrane</keyword>
<feature type="region of interest" description="Disordered" evidence="5">
    <location>
        <begin position="285"/>
        <end position="310"/>
    </location>
</feature>
<dbReference type="InterPro" id="IPR000719">
    <property type="entry name" value="Prot_kinase_dom"/>
</dbReference>
<keyword evidence="4" id="KW-0067">ATP-binding</keyword>
<keyword evidence="6" id="KW-0472">Membrane</keyword>
<sequence length="481" mass="52686">MAPTIPDCDFIRKLDSGSTADIYLYRQRTLKREVAVKVGKARQDRRFDAAFDNEARMMAQFSTHPYIISIYGSGLTTQTHLPYLILEYAPHGSYKDIMRNRRFTVAEVLDLGVKLTGALQTAHHHGIIHRDIKPANILVTAANLPALSDFGISRSIYETKADISFSTPWAPPEVLTGKSSGSETSDIYSLAATLYGLLAGKSPFEYIFQPRTRDELERHIVSDPMPKNGISGVPKEVERVLLKAMSKDPDARYLSAQQMGRALQKAQEDCALNVTSFVSKGCDEFPPHRAMPQPVRNHSGAKTIKHPEKRSKKTLATALASLAAVMLVAATFIFGVMPRVDTGKSSKHTQINTLTPDSKNSDTAGSSGKTKGRKDYRKDDITEQDAGASVPQPSNLSGTWDGQNATFTWSNPDPQVGDTYAWALIEDGSTTTGEQTSIADETKVTFETNDQKPQTCIQVSIVRSDGHMSATPAMACVVTKQ</sequence>
<organism evidence="8 9">
    <name type="scientific">Bifidobacterium commune</name>
    <dbReference type="NCBI Taxonomy" id="1505727"/>
    <lineage>
        <taxon>Bacteria</taxon>
        <taxon>Bacillati</taxon>
        <taxon>Actinomycetota</taxon>
        <taxon>Actinomycetes</taxon>
        <taxon>Bifidobacteriales</taxon>
        <taxon>Bifidobacteriaceae</taxon>
        <taxon>Bifidobacterium</taxon>
    </lineage>
</organism>
<dbReference type="OrthoDB" id="9762169at2"/>
<dbReference type="InterPro" id="IPR008271">
    <property type="entry name" value="Ser/Thr_kinase_AS"/>
</dbReference>
<gene>
    <name evidence="8" type="ORF">GA0061077_0877</name>
</gene>
<dbReference type="CDD" id="cd14014">
    <property type="entry name" value="STKc_PknB_like"/>
    <property type="match status" value="1"/>
</dbReference>
<name>A0A1C4H5H7_9BIFI</name>
<keyword evidence="9" id="KW-1185">Reference proteome</keyword>
<dbReference type="GO" id="GO:0005524">
    <property type="term" value="F:ATP binding"/>
    <property type="evidence" value="ECO:0007669"/>
    <property type="project" value="UniProtKB-KW"/>
</dbReference>
<dbReference type="RefSeq" id="WP_159426911.1">
    <property type="nucleotide sequence ID" value="NZ_FMBL01000002.1"/>
</dbReference>
<evidence type="ECO:0000256" key="4">
    <source>
        <dbReference type="ARBA" id="ARBA00022840"/>
    </source>
</evidence>
<accession>A0A1C4H5H7</accession>
<protein>
    <submittedName>
        <fullName evidence="8">Serine/threonine protein kinase</fullName>
    </submittedName>
</protein>
<dbReference type="PROSITE" id="PS00108">
    <property type="entry name" value="PROTEIN_KINASE_ST"/>
    <property type="match status" value="1"/>
</dbReference>
<dbReference type="SMART" id="SM00220">
    <property type="entry name" value="S_TKc"/>
    <property type="match status" value="1"/>
</dbReference>
<keyword evidence="6" id="KW-1133">Transmembrane helix</keyword>
<dbReference type="SUPFAM" id="SSF56112">
    <property type="entry name" value="Protein kinase-like (PK-like)"/>
    <property type="match status" value="1"/>
</dbReference>
<keyword evidence="8" id="KW-0723">Serine/threonine-protein kinase</keyword>
<evidence type="ECO:0000256" key="2">
    <source>
        <dbReference type="ARBA" id="ARBA00022741"/>
    </source>
</evidence>
<evidence type="ECO:0000313" key="9">
    <source>
        <dbReference type="Proteomes" id="UP000242610"/>
    </source>
</evidence>
<dbReference type="Gene3D" id="1.10.510.10">
    <property type="entry name" value="Transferase(Phosphotransferase) domain 1"/>
    <property type="match status" value="1"/>
</dbReference>
<dbReference type="PANTHER" id="PTHR43289">
    <property type="entry name" value="MITOGEN-ACTIVATED PROTEIN KINASE KINASE KINASE 20-RELATED"/>
    <property type="match status" value="1"/>
</dbReference>
<proteinExistence type="predicted"/>
<dbReference type="PANTHER" id="PTHR43289:SF34">
    <property type="entry name" value="SERINE_THREONINE-PROTEIN KINASE YBDM-RELATED"/>
    <property type="match status" value="1"/>
</dbReference>
<dbReference type="InterPro" id="IPR011009">
    <property type="entry name" value="Kinase-like_dom_sf"/>
</dbReference>
<dbReference type="EMBL" id="FMBL01000002">
    <property type="protein sequence ID" value="SCC79898.1"/>
    <property type="molecule type" value="Genomic_DNA"/>
</dbReference>
<reference evidence="9" key="1">
    <citation type="submission" date="2016-08" db="EMBL/GenBank/DDBJ databases">
        <authorList>
            <person name="Varghese N."/>
            <person name="Submissions Spin"/>
        </authorList>
    </citation>
    <scope>NUCLEOTIDE SEQUENCE [LARGE SCALE GENOMIC DNA]</scope>
    <source>
        <strain evidence="9">R-52791</strain>
    </source>
</reference>
<keyword evidence="3 8" id="KW-0418">Kinase</keyword>
<evidence type="ECO:0000256" key="1">
    <source>
        <dbReference type="ARBA" id="ARBA00022679"/>
    </source>
</evidence>
<dbReference type="AlphaFoldDB" id="A0A1C4H5H7"/>
<keyword evidence="1" id="KW-0808">Transferase</keyword>
<dbReference type="PROSITE" id="PS50011">
    <property type="entry name" value="PROTEIN_KINASE_DOM"/>
    <property type="match status" value="1"/>
</dbReference>
<dbReference type="STRING" id="1505727.GA0061077_0877"/>
<dbReference type="Pfam" id="PF00069">
    <property type="entry name" value="Pkinase"/>
    <property type="match status" value="1"/>
</dbReference>
<dbReference type="Proteomes" id="UP000242610">
    <property type="component" value="Unassembled WGS sequence"/>
</dbReference>
<feature type="domain" description="Protein kinase" evidence="7">
    <location>
        <begin position="8"/>
        <end position="278"/>
    </location>
</feature>
<feature type="region of interest" description="Disordered" evidence="5">
    <location>
        <begin position="343"/>
        <end position="413"/>
    </location>
</feature>
<feature type="transmembrane region" description="Helical" evidence="6">
    <location>
        <begin position="315"/>
        <end position="337"/>
    </location>
</feature>
<evidence type="ECO:0000256" key="6">
    <source>
        <dbReference type="SAM" id="Phobius"/>
    </source>
</evidence>
<evidence type="ECO:0000259" key="7">
    <source>
        <dbReference type="PROSITE" id="PS50011"/>
    </source>
</evidence>
<keyword evidence="2" id="KW-0547">Nucleotide-binding</keyword>